<keyword evidence="6 7" id="KW-0472">Membrane</keyword>
<keyword evidence="2" id="KW-0813">Transport</keyword>
<dbReference type="InterPro" id="IPR047200">
    <property type="entry name" value="MFS_YcaD-like"/>
</dbReference>
<dbReference type="PANTHER" id="PTHR23521:SF2">
    <property type="entry name" value="TRANSPORTER MFS SUPERFAMILY"/>
    <property type="match status" value="1"/>
</dbReference>
<feature type="transmembrane region" description="Helical" evidence="7">
    <location>
        <begin position="98"/>
        <end position="115"/>
    </location>
</feature>
<feature type="transmembrane region" description="Helical" evidence="7">
    <location>
        <begin position="315"/>
        <end position="335"/>
    </location>
</feature>
<dbReference type="SUPFAM" id="SSF103473">
    <property type="entry name" value="MFS general substrate transporter"/>
    <property type="match status" value="1"/>
</dbReference>
<feature type="transmembrane region" description="Helical" evidence="7">
    <location>
        <begin position="379"/>
        <end position="397"/>
    </location>
</feature>
<accession>A0ABT4KLW2</accession>
<dbReference type="InterPro" id="IPR001958">
    <property type="entry name" value="Tet-R_TetA/multi-R_MdtG-like"/>
</dbReference>
<keyword evidence="3" id="KW-1003">Cell membrane</keyword>
<dbReference type="InterPro" id="IPR011701">
    <property type="entry name" value="MFS"/>
</dbReference>
<dbReference type="PRINTS" id="PR01035">
    <property type="entry name" value="TCRTETA"/>
</dbReference>
<organism evidence="9 10">
    <name type="scientific">Sinorhizobium psoraleae</name>
    <dbReference type="NCBI Taxonomy" id="520838"/>
    <lineage>
        <taxon>Bacteria</taxon>
        <taxon>Pseudomonadati</taxon>
        <taxon>Pseudomonadota</taxon>
        <taxon>Alphaproteobacteria</taxon>
        <taxon>Hyphomicrobiales</taxon>
        <taxon>Rhizobiaceae</taxon>
        <taxon>Sinorhizobium/Ensifer group</taxon>
        <taxon>Sinorhizobium</taxon>
    </lineage>
</organism>
<keyword evidence="5 7" id="KW-1133">Transmembrane helix</keyword>
<feature type="transmembrane region" description="Helical" evidence="7">
    <location>
        <begin position="219"/>
        <end position="249"/>
    </location>
</feature>
<evidence type="ECO:0000313" key="10">
    <source>
        <dbReference type="Proteomes" id="UP001079430"/>
    </source>
</evidence>
<comment type="caution">
    <text evidence="9">The sequence shown here is derived from an EMBL/GenBank/DDBJ whole genome shotgun (WGS) entry which is preliminary data.</text>
</comment>
<feature type="transmembrane region" description="Helical" evidence="7">
    <location>
        <begin position="127"/>
        <end position="147"/>
    </location>
</feature>
<dbReference type="InterPro" id="IPR036259">
    <property type="entry name" value="MFS_trans_sf"/>
</dbReference>
<gene>
    <name evidence="9" type="ORF">O3W52_23015</name>
</gene>
<dbReference type="Proteomes" id="UP001079430">
    <property type="component" value="Unassembled WGS sequence"/>
</dbReference>
<dbReference type="EMBL" id="JAPVOI010000004">
    <property type="protein sequence ID" value="MCZ4092833.1"/>
    <property type="molecule type" value="Genomic_DNA"/>
</dbReference>
<feature type="transmembrane region" description="Helical" evidence="7">
    <location>
        <begin position="186"/>
        <end position="207"/>
    </location>
</feature>
<evidence type="ECO:0000313" key="9">
    <source>
        <dbReference type="EMBL" id="MCZ4092833.1"/>
    </source>
</evidence>
<dbReference type="PANTHER" id="PTHR23521">
    <property type="entry name" value="TRANSPORTER MFS SUPERFAMILY"/>
    <property type="match status" value="1"/>
</dbReference>
<reference evidence="9" key="1">
    <citation type="submission" date="2022-10" db="EMBL/GenBank/DDBJ databases">
        <title>Whole genome sequencing of three plant growth promoting bacteria isolated from Vachellia tortilis subsp. raddiana in Morocco.</title>
        <authorList>
            <person name="Hnini M."/>
            <person name="Zouagui R."/>
            <person name="Zouagui H."/>
            <person name="Chemao Elfihri M.-W."/>
            <person name="Ibrahimi A."/>
            <person name="Sbabou L."/>
            <person name="Aurag J."/>
        </authorList>
    </citation>
    <scope>NUCLEOTIDE SEQUENCE</scope>
    <source>
        <strain evidence="9">LMR678</strain>
    </source>
</reference>
<evidence type="ECO:0000256" key="4">
    <source>
        <dbReference type="ARBA" id="ARBA00022692"/>
    </source>
</evidence>
<dbReference type="Gene3D" id="1.20.1250.20">
    <property type="entry name" value="MFS general substrate transporter like domains"/>
    <property type="match status" value="2"/>
</dbReference>
<evidence type="ECO:0000256" key="6">
    <source>
        <dbReference type="ARBA" id="ARBA00023136"/>
    </source>
</evidence>
<dbReference type="PROSITE" id="PS50850">
    <property type="entry name" value="MFS"/>
    <property type="match status" value="1"/>
</dbReference>
<feature type="transmembrane region" description="Helical" evidence="7">
    <location>
        <begin position="291"/>
        <end position="309"/>
    </location>
</feature>
<dbReference type="CDD" id="cd17477">
    <property type="entry name" value="MFS_YcaD_like"/>
    <property type="match status" value="1"/>
</dbReference>
<feature type="transmembrane region" description="Helical" evidence="7">
    <location>
        <begin position="66"/>
        <end position="86"/>
    </location>
</feature>
<name>A0ABT4KLW2_9HYPH</name>
<dbReference type="InterPro" id="IPR020846">
    <property type="entry name" value="MFS_dom"/>
</dbReference>
<dbReference type="RefSeq" id="WP_269283641.1">
    <property type="nucleotide sequence ID" value="NZ_JAPVOI010000004.1"/>
</dbReference>
<dbReference type="Pfam" id="PF07690">
    <property type="entry name" value="MFS_1"/>
    <property type="match status" value="1"/>
</dbReference>
<protein>
    <submittedName>
        <fullName evidence="9">MFS transporter</fullName>
    </submittedName>
</protein>
<evidence type="ECO:0000256" key="3">
    <source>
        <dbReference type="ARBA" id="ARBA00022475"/>
    </source>
</evidence>
<proteinExistence type="predicted"/>
<feature type="transmembrane region" description="Helical" evidence="7">
    <location>
        <begin position="261"/>
        <end position="279"/>
    </location>
</feature>
<evidence type="ECO:0000256" key="2">
    <source>
        <dbReference type="ARBA" id="ARBA00022448"/>
    </source>
</evidence>
<evidence type="ECO:0000256" key="5">
    <source>
        <dbReference type="ARBA" id="ARBA00022989"/>
    </source>
</evidence>
<evidence type="ECO:0000256" key="1">
    <source>
        <dbReference type="ARBA" id="ARBA00004651"/>
    </source>
</evidence>
<feature type="transmembrane region" description="Helical" evidence="7">
    <location>
        <begin position="159"/>
        <end position="180"/>
    </location>
</feature>
<sequence length="413" mass="43858">MTRDRQFPRAAVVRRRLHSTTSPRQGRIPWGAMAGIIATVTVFAVAQGLTYPLLSFILERQGTAPSLIGLSAAMTPLGFVVSAPFIPALVRRAGGGRLAILCSILAALTLVAIASRQEVWTWMPLRFLLGFFANPLYVISETWLITITPAPRRGRIMGLYSSIVSGGFAIGPLSLGLVGTQGWPPFMVGIVAFLLCGLIVLTVVPRLPKMPHEGEATSVGGFFALAPLLLFAVFTAAAFEQILLSLLTVYGAALGSAEERIASLITCFIAGNAVLQILLGRVAERFGSTRTMLSCALASLAGCLLLPSVFNLWLIWPVVFVWGGVSFGIYTMSLIQLGERFTGQVLIAGNAAFAFVWGIGGIVGSPATGLAMQLTGHQGLPSSLALLCCVLGAFLVAERRRSHQRASCCITKL</sequence>
<feature type="transmembrane region" description="Helical" evidence="7">
    <location>
        <begin position="347"/>
        <end position="367"/>
    </location>
</feature>
<evidence type="ECO:0000256" key="7">
    <source>
        <dbReference type="SAM" id="Phobius"/>
    </source>
</evidence>
<keyword evidence="10" id="KW-1185">Reference proteome</keyword>
<feature type="transmembrane region" description="Helical" evidence="7">
    <location>
        <begin position="30"/>
        <end position="54"/>
    </location>
</feature>
<keyword evidence="4 7" id="KW-0812">Transmembrane</keyword>
<feature type="domain" description="Major facilitator superfamily (MFS) profile" evidence="8">
    <location>
        <begin position="27"/>
        <end position="400"/>
    </location>
</feature>
<comment type="subcellular location">
    <subcellularLocation>
        <location evidence="1">Cell membrane</location>
        <topology evidence="1">Multi-pass membrane protein</topology>
    </subcellularLocation>
</comment>
<evidence type="ECO:0000259" key="8">
    <source>
        <dbReference type="PROSITE" id="PS50850"/>
    </source>
</evidence>